<feature type="transmembrane region" description="Helical" evidence="6">
    <location>
        <begin position="105"/>
        <end position="127"/>
    </location>
</feature>
<organism evidence="7 8">
    <name type="scientific">Carex littledalei</name>
    <dbReference type="NCBI Taxonomy" id="544730"/>
    <lineage>
        <taxon>Eukaryota</taxon>
        <taxon>Viridiplantae</taxon>
        <taxon>Streptophyta</taxon>
        <taxon>Embryophyta</taxon>
        <taxon>Tracheophyta</taxon>
        <taxon>Spermatophyta</taxon>
        <taxon>Magnoliopsida</taxon>
        <taxon>Liliopsida</taxon>
        <taxon>Poales</taxon>
        <taxon>Cyperaceae</taxon>
        <taxon>Cyperoideae</taxon>
        <taxon>Cariceae</taxon>
        <taxon>Carex</taxon>
        <taxon>Carex subgen. Euthyceras</taxon>
    </lineage>
</organism>
<feature type="transmembrane region" description="Helical" evidence="6">
    <location>
        <begin position="133"/>
        <end position="156"/>
    </location>
</feature>
<protein>
    <submittedName>
        <fullName evidence="7">Transmembrane protein 115-like isoform X1</fullName>
    </submittedName>
</protein>
<feature type="region of interest" description="Disordered" evidence="5">
    <location>
        <begin position="295"/>
        <end position="316"/>
    </location>
</feature>
<keyword evidence="4 6" id="KW-0472">Membrane</keyword>
<sequence>MMSSSPPAPSQQLQPAGGSFLTGFTRLCKGLAVILVIGFAFVQIFPSAVAYLALIPSRTIPFAWNLFTAGYIEQTIPGVIISIIGLLVSGKLLEPLWGSKEFLKFIIVVNLSTSVCIFVTAILLYYFTTQENYLYTPLSGFHGVLSGFLVGVKQILPDQELSFLKIKAKWIPSLVASVSVAVSFFMTEAMSYLPAILFGMYASWTYLRYFQKRPETGLKGDPSDEFSFSSFFPEFVRPVLDPIASIFDKIFCGRFRNETVESSDKALNGSPLPGSDLIEAARRRERGARALEQRLAAEKNIKVPDGTSHDNASDNV</sequence>
<keyword evidence="3 6" id="KW-1133">Transmembrane helix</keyword>
<dbReference type="InterPro" id="IPR035952">
    <property type="entry name" value="Rhomboid-like_sf"/>
</dbReference>
<dbReference type="SUPFAM" id="SSF144091">
    <property type="entry name" value="Rhomboid-like"/>
    <property type="match status" value="1"/>
</dbReference>
<dbReference type="GO" id="GO:0005794">
    <property type="term" value="C:Golgi apparatus"/>
    <property type="evidence" value="ECO:0007669"/>
    <property type="project" value="TreeGrafter"/>
</dbReference>
<dbReference type="Gene3D" id="1.20.1540.10">
    <property type="entry name" value="Rhomboid-like"/>
    <property type="match status" value="1"/>
</dbReference>
<accession>A0A833VH87</accession>
<dbReference type="SMART" id="SM01160">
    <property type="entry name" value="DUF1751"/>
    <property type="match status" value="1"/>
</dbReference>
<dbReference type="Pfam" id="PF08551">
    <property type="entry name" value="DUF1751"/>
    <property type="match status" value="1"/>
</dbReference>
<evidence type="ECO:0000256" key="3">
    <source>
        <dbReference type="ARBA" id="ARBA00022989"/>
    </source>
</evidence>
<evidence type="ECO:0000256" key="6">
    <source>
        <dbReference type="SAM" id="Phobius"/>
    </source>
</evidence>
<evidence type="ECO:0000256" key="5">
    <source>
        <dbReference type="SAM" id="MobiDB-lite"/>
    </source>
</evidence>
<keyword evidence="2 6" id="KW-0812">Transmembrane</keyword>
<dbReference type="FunFam" id="1.20.1540.10:FF:000004">
    <property type="entry name" value="Transmembrane protein 115"/>
    <property type="match status" value="1"/>
</dbReference>
<evidence type="ECO:0000256" key="2">
    <source>
        <dbReference type="ARBA" id="ARBA00022692"/>
    </source>
</evidence>
<evidence type="ECO:0000313" key="8">
    <source>
        <dbReference type="Proteomes" id="UP000623129"/>
    </source>
</evidence>
<dbReference type="PANTHER" id="PTHR13377">
    <property type="entry name" value="PLACENTAL PROTEIN 6"/>
    <property type="match status" value="1"/>
</dbReference>
<comment type="subcellular location">
    <subcellularLocation>
        <location evidence="1">Membrane</location>
        <topology evidence="1">Multi-pass membrane protein</topology>
    </subcellularLocation>
</comment>
<evidence type="ECO:0000256" key="4">
    <source>
        <dbReference type="ARBA" id="ARBA00023136"/>
    </source>
</evidence>
<evidence type="ECO:0000313" key="7">
    <source>
        <dbReference type="EMBL" id="KAF3326160.1"/>
    </source>
</evidence>
<dbReference type="EMBL" id="SWLB01000019">
    <property type="protein sequence ID" value="KAF3326160.1"/>
    <property type="molecule type" value="Genomic_DNA"/>
</dbReference>
<dbReference type="Proteomes" id="UP000623129">
    <property type="component" value="Unassembled WGS sequence"/>
</dbReference>
<feature type="transmembrane region" description="Helical" evidence="6">
    <location>
        <begin position="75"/>
        <end position="93"/>
    </location>
</feature>
<dbReference type="AlphaFoldDB" id="A0A833VH87"/>
<comment type="caution">
    <text evidence="7">The sequence shown here is derived from an EMBL/GenBank/DDBJ whole genome shotgun (WGS) entry which is preliminary data.</text>
</comment>
<feature type="transmembrane region" description="Helical" evidence="6">
    <location>
        <begin position="31"/>
        <end position="55"/>
    </location>
</feature>
<reference evidence="7" key="1">
    <citation type="submission" date="2020-01" db="EMBL/GenBank/DDBJ databases">
        <title>Genome sequence of Kobresia littledalei, the first chromosome-level genome in the family Cyperaceae.</title>
        <authorList>
            <person name="Qu G."/>
        </authorList>
    </citation>
    <scope>NUCLEOTIDE SEQUENCE</scope>
    <source>
        <strain evidence="7">C.B.Clarke</strain>
        <tissue evidence="7">Leaf</tissue>
    </source>
</reference>
<dbReference type="InterPro" id="IPR013861">
    <property type="entry name" value="TMEM115/Pdh1/Rbl19"/>
</dbReference>
<keyword evidence="8" id="KW-1185">Reference proteome</keyword>
<gene>
    <name evidence="7" type="ORF">FCM35_KLT09240</name>
</gene>
<proteinExistence type="predicted"/>
<dbReference type="PANTHER" id="PTHR13377:SF14">
    <property type="entry name" value="RHOMBOID-LIKE PROTEIN 19"/>
    <property type="match status" value="1"/>
</dbReference>
<dbReference type="GO" id="GO:0016020">
    <property type="term" value="C:membrane"/>
    <property type="evidence" value="ECO:0007669"/>
    <property type="project" value="UniProtKB-SubCell"/>
</dbReference>
<dbReference type="OrthoDB" id="73612at2759"/>
<evidence type="ECO:0000256" key="1">
    <source>
        <dbReference type="ARBA" id="ARBA00004141"/>
    </source>
</evidence>
<dbReference type="GO" id="GO:0006890">
    <property type="term" value="P:retrograde vesicle-mediated transport, Golgi to endoplasmic reticulum"/>
    <property type="evidence" value="ECO:0007669"/>
    <property type="project" value="InterPro"/>
</dbReference>
<name>A0A833VH87_9POAL</name>